<dbReference type="AlphaFoldDB" id="A0A2U8WBW0"/>
<dbReference type="EMBL" id="CP029550">
    <property type="protein sequence ID" value="AWN42782.1"/>
    <property type="molecule type" value="Genomic_DNA"/>
</dbReference>
<dbReference type="KEGG" id="mets:DK389_22595"/>
<evidence type="ECO:0000313" key="2">
    <source>
        <dbReference type="Proteomes" id="UP000245926"/>
    </source>
</evidence>
<dbReference type="RefSeq" id="WP_109892966.1">
    <property type="nucleotide sequence ID" value="NZ_CP029550.1"/>
</dbReference>
<dbReference type="Proteomes" id="UP000245926">
    <property type="component" value="Chromosome"/>
</dbReference>
<accession>A0A2U8WBW0</accession>
<dbReference type="OrthoDB" id="7997982at2"/>
<reference evidence="2" key="1">
    <citation type="submission" date="2018-05" db="EMBL/GenBank/DDBJ databases">
        <title>Complete Genome Sequence of Methylobacterium sp. 17SD2-17.</title>
        <authorList>
            <person name="Srinivasan S."/>
        </authorList>
    </citation>
    <scope>NUCLEOTIDE SEQUENCE [LARGE SCALE GENOMIC DNA]</scope>
    <source>
        <strain evidence="2">17SD2-17</strain>
    </source>
</reference>
<sequence>MPFNRPPPTLYRVFQHRLQPGVCCAVRDTMLVPYFVRPGAWDFGASVREDESLPFGFQPAPAREATAAFGYYLFHHPCETLAPKYSRHWA</sequence>
<protein>
    <submittedName>
        <fullName evidence="1">Uncharacterized protein</fullName>
    </submittedName>
</protein>
<keyword evidence="2" id="KW-1185">Reference proteome</keyword>
<name>A0A2U8WBW0_9HYPH</name>
<evidence type="ECO:0000313" key="1">
    <source>
        <dbReference type="EMBL" id="AWN42782.1"/>
    </source>
</evidence>
<gene>
    <name evidence="1" type="ORF">DK389_22595</name>
</gene>
<organism evidence="1 2">
    <name type="scientific">Methylobacterium durans</name>
    <dbReference type="NCBI Taxonomy" id="2202825"/>
    <lineage>
        <taxon>Bacteria</taxon>
        <taxon>Pseudomonadati</taxon>
        <taxon>Pseudomonadota</taxon>
        <taxon>Alphaproteobacteria</taxon>
        <taxon>Hyphomicrobiales</taxon>
        <taxon>Methylobacteriaceae</taxon>
        <taxon>Methylobacterium</taxon>
    </lineage>
</organism>
<proteinExistence type="predicted"/>